<dbReference type="Proteomes" id="UP000182658">
    <property type="component" value="Unassembled WGS sequence"/>
</dbReference>
<dbReference type="InterPro" id="IPR011009">
    <property type="entry name" value="Kinase-like_dom_sf"/>
</dbReference>
<dbReference type="Pfam" id="PF02816">
    <property type="entry name" value="Alpha_kinase"/>
    <property type="match status" value="1"/>
</dbReference>
<dbReference type="PANTHER" id="PTHR45992:SF11">
    <property type="entry name" value="ALPHA-TYPE PROTEIN KINASE DOMAIN-CONTAINING PROTEIN"/>
    <property type="match status" value="1"/>
</dbReference>
<keyword evidence="8" id="KW-1185">Reference proteome</keyword>
<dbReference type="AlphaFoldDB" id="A0A1J7INQ3"/>
<evidence type="ECO:0000256" key="4">
    <source>
        <dbReference type="ARBA" id="ARBA00022777"/>
    </source>
</evidence>
<evidence type="ECO:0000259" key="6">
    <source>
        <dbReference type="PROSITE" id="PS51158"/>
    </source>
</evidence>
<dbReference type="SMART" id="SM00811">
    <property type="entry name" value="Alpha_kinase"/>
    <property type="match status" value="1"/>
</dbReference>
<evidence type="ECO:0000256" key="2">
    <source>
        <dbReference type="ARBA" id="ARBA00022679"/>
    </source>
</evidence>
<dbReference type="EMBL" id="KV875098">
    <property type="protein sequence ID" value="OIW29231.1"/>
    <property type="molecule type" value="Genomic_DNA"/>
</dbReference>
<dbReference type="PANTHER" id="PTHR45992">
    <property type="entry name" value="EUKARYOTIC ELONGATION FACTOR 2 KINASE-RELATED"/>
    <property type="match status" value="1"/>
</dbReference>
<evidence type="ECO:0000313" key="8">
    <source>
        <dbReference type="Proteomes" id="UP000182658"/>
    </source>
</evidence>
<keyword evidence="3" id="KW-0547">Nucleotide-binding</keyword>
<accession>A0A1J7INQ3</accession>
<name>A0A1J7INQ3_9PEZI</name>
<dbReference type="OrthoDB" id="301415at2759"/>
<evidence type="ECO:0000256" key="3">
    <source>
        <dbReference type="ARBA" id="ARBA00022741"/>
    </source>
</evidence>
<keyword evidence="4 7" id="KW-0418">Kinase</keyword>
<dbReference type="PROSITE" id="PS51158">
    <property type="entry name" value="ALPHA_KINASE"/>
    <property type="match status" value="1"/>
</dbReference>
<organism evidence="7 8">
    <name type="scientific">Coniochaeta ligniaria NRRL 30616</name>
    <dbReference type="NCBI Taxonomy" id="1408157"/>
    <lineage>
        <taxon>Eukaryota</taxon>
        <taxon>Fungi</taxon>
        <taxon>Dikarya</taxon>
        <taxon>Ascomycota</taxon>
        <taxon>Pezizomycotina</taxon>
        <taxon>Sordariomycetes</taxon>
        <taxon>Sordariomycetidae</taxon>
        <taxon>Coniochaetales</taxon>
        <taxon>Coniochaetaceae</taxon>
        <taxon>Coniochaeta</taxon>
    </lineage>
</organism>
<protein>
    <submittedName>
        <fullName evidence="7">Kinase-like protein</fullName>
    </submittedName>
</protein>
<keyword evidence="1" id="KW-0723">Serine/threonine-protein kinase</keyword>
<dbReference type="InterPro" id="IPR051852">
    <property type="entry name" value="Alpha-type_PK"/>
</dbReference>
<keyword evidence="5" id="KW-0067">ATP-binding</keyword>
<evidence type="ECO:0000256" key="5">
    <source>
        <dbReference type="ARBA" id="ARBA00022840"/>
    </source>
</evidence>
<dbReference type="InterPro" id="IPR004166">
    <property type="entry name" value="a-kinase_dom"/>
</dbReference>
<reference evidence="7 8" key="1">
    <citation type="submission" date="2016-10" db="EMBL/GenBank/DDBJ databases">
        <title>Draft genome sequence of Coniochaeta ligniaria NRRL30616, a lignocellulolytic fungus for bioabatement of inhibitors in plant biomass hydrolysates.</title>
        <authorList>
            <consortium name="DOE Joint Genome Institute"/>
            <person name="Jimenez D.J."/>
            <person name="Hector R.E."/>
            <person name="Riley R."/>
            <person name="Sun H."/>
            <person name="Grigoriev I.V."/>
            <person name="Van Elsas J.D."/>
            <person name="Nichols N.N."/>
        </authorList>
    </citation>
    <scope>NUCLEOTIDE SEQUENCE [LARGE SCALE GENOMIC DNA]</scope>
    <source>
        <strain evidence="7 8">NRRL 30616</strain>
    </source>
</reference>
<dbReference type="GO" id="GO:0005524">
    <property type="term" value="F:ATP binding"/>
    <property type="evidence" value="ECO:0007669"/>
    <property type="project" value="UniProtKB-KW"/>
</dbReference>
<dbReference type="GO" id="GO:0004674">
    <property type="term" value="F:protein serine/threonine kinase activity"/>
    <property type="evidence" value="ECO:0007669"/>
    <property type="project" value="UniProtKB-KW"/>
</dbReference>
<dbReference type="SUPFAM" id="SSF56112">
    <property type="entry name" value="Protein kinase-like (PK-like)"/>
    <property type="match status" value="1"/>
</dbReference>
<gene>
    <name evidence="7" type="ORF">CONLIGDRAFT_411406</name>
</gene>
<keyword evidence="2" id="KW-0808">Transferase</keyword>
<proteinExistence type="predicted"/>
<evidence type="ECO:0000313" key="7">
    <source>
        <dbReference type="EMBL" id="OIW29231.1"/>
    </source>
</evidence>
<dbReference type="Gene3D" id="3.20.200.10">
    <property type="entry name" value="MHCK/EF2 kinase"/>
    <property type="match status" value="1"/>
</dbReference>
<sequence>MTYRICANCDRNLLASSYTSTQLSKGHGYSRCVSCVHGHHTDAPATELYDMGRYNLSESCYFGHRAINNPIAEGTFRVVAKGRYTEGERQGQACVGKWYKWGVEVEDDLFEDDLLAVDKALDVVNRFNQLNVADKCVKINIPDVWDLSNGHAYEVEDEYNHDYEQPILVEPFIQNYQKWNSNSGWFDDGTVWGEVMQALSHFSFHITGGGHVLCDLQGGVYQREVILSDPVILSQFQGKYGATDLGANGITSFFSQHVCNEFCRPNWIYPAAASEFYSPIMGTTMIRRSVPTLRSGPATTRYYR</sequence>
<dbReference type="STRING" id="1408157.A0A1J7INQ3"/>
<dbReference type="CDD" id="cd17509">
    <property type="entry name" value="Alpha_kinase"/>
    <property type="match status" value="1"/>
</dbReference>
<evidence type="ECO:0000256" key="1">
    <source>
        <dbReference type="ARBA" id="ARBA00022527"/>
    </source>
</evidence>
<feature type="domain" description="Alpha-type protein kinase" evidence="6">
    <location>
        <begin position="46"/>
        <end position="271"/>
    </location>
</feature>
<dbReference type="InParanoid" id="A0A1J7INQ3"/>